<dbReference type="SUPFAM" id="SSF48371">
    <property type="entry name" value="ARM repeat"/>
    <property type="match status" value="1"/>
</dbReference>
<evidence type="ECO:0000256" key="1">
    <source>
        <dbReference type="ARBA" id="ARBA00006533"/>
    </source>
</evidence>
<reference evidence="8" key="1">
    <citation type="journal article" date="2020" name="J Insects Food Feed">
        <title>The yellow mealworm (Tenebrio molitor) genome: a resource for the emerging insects as food and feed industry.</title>
        <authorList>
            <person name="Eriksson T."/>
            <person name="Andere A."/>
            <person name="Kelstrup H."/>
            <person name="Emery V."/>
            <person name="Picard C."/>
        </authorList>
    </citation>
    <scope>NUCLEOTIDE SEQUENCE</scope>
    <source>
        <strain evidence="8">Stoneville</strain>
        <tissue evidence="8">Whole head</tissue>
    </source>
</reference>
<comment type="caution">
    <text evidence="8">The sequence shown here is derived from an EMBL/GenBank/DDBJ whole genome shotgun (WGS) entry which is preliminary data.</text>
</comment>
<feature type="repeat" description="HEAT" evidence="5">
    <location>
        <begin position="1532"/>
        <end position="1568"/>
    </location>
</feature>
<dbReference type="InterPro" id="IPR000483">
    <property type="entry name" value="Cys-rich_flank_reg_C"/>
</dbReference>
<dbReference type="Pfam" id="PF00560">
    <property type="entry name" value="LRR_1"/>
    <property type="match status" value="1"/>
</dbReference>
<dbReference type="Pfam" id="PF13855">
    <property type="entry name" value="LRR_8"/>
    <property type="match status" value="8"/>
</dbReference>
<dbReference type="InterPro" id="IPR001611">
    <property type="entry name" value="Leu-rich_rpt"/>
</dbReference>
<dbReference type="FunFam" id="3.80.10.10:FF:001164">
    <property type="entry name" value="GH01279p"/>
    <property type="match status" value="1"/>
</dbReference>
<dbReference type="Proteomes" id="UP000719412">
    <property type="component" value="Unassembled WGS sequence"/>
</dbReference>
<evidence type="ECO:0000256" key="3">
    <source>
        <dbReference type="ARBA" id="ARBA00022729"/>
    </source>
</evidence>
<feature type="domain" description="LRRCT" evidence="7">
    <location>
        <begin position="1336"/>
        <end position="1403"/>
    </location>
</feature>
<protein>
    <recommendedName>
        <fullName evidence="7">LRRCT domain-containing protein</fullName>
    </recommendedName>
</protein>
<name>A0A8J6LC33_TENMO</name>
<evidence type="ECO:0000256" key="6">
    <source>
        <dbReference type="SAM" id="Coils"/>
    </source>
</evidence>
<keyword evidence="4" id="KW-0677">Repeat</keyword>
<comment type="similarity">
    <text evidence="1">Belongs to the CND3 (condensin subunit 3) family.</text>
</comment>
<dbReference type="Gene3D" id="1.25.10.10">
    <property type="entry name" value="Leucine-rich Repeat Variant"/>
    <property type="match status" value="1"/>
</dbReference>
<evidence type="ECO:0000313" key="8">
    <source>
        <dbReference type="EMBL" id="KAH0814103.1"/>
    </source>
</evidence>
<proteinExistence type="inferred from homology"/>
<dbReference type="InterPro" id="IPR011989">
    <property type="entry name" value="ARM-like"/>
</dbReference>
<evidence type="ECO:0000259" key="7">
    <source>
        <dbReference type="SMART" id="SM00082"/>
    </source>
</evidence>
<feature type="coiled-coil region" evidence="6">
    <location>
        <begin position="1795"/>
        <end position="1856"/>
    </location>
</feature>
<dbReference type="SMART" id="SM00082">
    <property type="entry name" value="LRRCT"/>
    <property type="match status" value="1"/>
</dbReference>
<dbReference type="InterPro" id="IPR025977">
    <property type="entry name" value="Cnd3_C"/>
</dbReference>
<reference evidence="8" key="2">
    <citation type="submission" date="2021-08" db="EMBL/GenBank/DDBJ databases">
        <authorList>
            <person name="Eriksson T."/>
        </authorList>
    </citation>
    <scope>NUCLEOTIDE SEQUENCE</scope>
    <source>
        <strain evidence="8">Stoneville</strain>
        <tissue evidence="8">Whole head</tissue>
    </source>
</reference>
<dbReference type="SMART" id="SM00369">
    <property type="entry name" value="LRR_TYP"/>
    <property type="match status" value="28"/>
</dbReference>
<gene>
    <name evidence="8" type="ORF">GEV33_008689</name>
</gene>
<dbReference type="GO" id="GO:0031012">
    <property type="term" value="C:extracellular matrix"/>
    <property type="evidence" value="ECO:0007669"/>
    <property type="project" value="TreeGrafter"/>
</dbReference>
<dbReference type="PANTHER" id="PTHR24373:SF275">
    <property type="entry name" value="TIR DOMAIN-CONTAINING PROTEIN"/>
    <property type="match status" value="1"/>
</dbReference>
<keyword evidence="2" id="KW-0433">Leucine-rich repeat</keyword>
<dbReference type="InterPro" id="IPR050328">
    <property type="entry name" value="Dev_Immune_Receptor"/>
</dbReference>
<dbReference type="InterPro" id="IPR016024">
    <property type="entry name" value="ARM-type_fold"/>
</dbReference>
<dbReference type="PROSITE" id="PS51450">
    <property type="entry name" value="LRR"/>
    <property type="match status" value="9"/>
</dbReference>
<dbReference type="Pfam" id="PF12719">
    <property type="entry name" value="Cnd3"/>
    <property type="match status" value="1"/>
</dbReference>
<dbReference type="InterPro" id="IPR003591">
    <property type="entry name" value="Leu-rich_rpt_typical-subtyp"/>
</dbReference>
<dbReference type="Gene3D" id="3.80.10.10">
    <property type="entry name" value="Ribonuclease Inhibitor"/>
    <property type="match status" value="8"/>
</dbReference>
<dbReference type="SMART" id="SM00365">
    <property type="entry name" value="LRR_SD22"/>
    <property type="match status" value="10"/>
</dbReference>
<dbReference type="SMART" id="SM00364">
    <property type="entry name" value="LRR_BAC"/>
    <property type="match status" value="12"/>
</dbReference>
<evidence type="ECO:0000313" key="9">
    <source>
        <dbReference type="Proteomes" id="UP000719412"/>
    </source>
</evidence>
<dbReference type="PANTHER" id="PTHR24373">
    <property type="entry name" value="SLIT RELATED LEUCINE-RICH REPEAT NEURONAL PROTEIN"/>
    <property type="match status" value="1"/>
</dbReference>
<evidence type="ECO:0000256" key="5">
    <source>
        <dbReference type="PROSITE-ProRule" id="PRU00103"/>
    </source>
</evidence>
<keyword evidence="3" id="KW-0732">Signal</keyword>
<dbReference type="PROSITE" id="PS50077">
    <property type="entry name" value="HEAT_REPEAT"/>
    <property type="match status" value="1"/>
</dbReference>
<dbReference type="GO" id="GO:0005615">
    <property type="term" value="C:extracellular space"/>
    <property type="evidence" value="ECO:0007669"/>
    <property type="project" value="TreeGrafter"/>
</dbReference>
<accession>A0A8J6LC33</accession>
<dbReference type="InterPro" id="IPR021133">
    <property type="entry name" value="HEAT_type_2"/>
</dbReference>
<keyword evidence="6" id="KW-0175">Coiled coil</keyword>
<evidence type="ECO:0000256" key="4">
    <source>
        <dbReference type="ARBA" id="ARBA00022737"/>
    </source>
</evidence>
<dbReference type="SUPFAM" id="SSF52058">
    <property type="entry name" value="L domain-like"/>
    <property type="match status" value="4"/>
</dbReference>
<sequence length="2029" mass="231087">MMRNTECTISINRVHYLPEGSISQLEVVGSKTVSLEAESLAGCQVQALVLTNNRLQHVADRAFSSLWKSLTSLDLSYNQLDSVPFAALKELRSLQWINLHGKCPLSGHDPNKKCHKGFVDSPNKEILVEKSLPDKTGEFMGRRKNLFARDDSDIDAYLGDHVILHHYENGDETFPGQLPESISRNGDGNLKRCFLLLGQVFYGAGWAGAALRKGFPQRCTPGKIRRYGLQKEVQKQNEERIVSSPPPVDMDLAFVGDFSTINMSRDAVAPRRFSLRAASTLTDANLRNFVVPEADPPEPVVKRSRDYKDTPPEPPCRNILILSLFRNQISSTSGEWSHVRNTLTTLFLGENDLTEVPGEQPDHISKPSHGLRQFKSLIWLNLDGNRISKIHKHSLPAALQTASVSHNLLESFPHEIVGSLPHLQWLYLRGNHIRTLPQHSFGRKLWLEKIDLGENHLKSLPRFPFNNTVYIRDLNLAFNDFRTLGDEGFAGLQCGRIILSYNSLESVEARAFDGIQESLEYLDFDHNNFQQIPHALTQLKSLKYLYLSSNSLSEIPERAFENFCSSLKAVSLSGNRLTRIPAETLQNCSKISHFNVGFNEIYEIGENDFTGWGHNIRSLILGNNRVTSLKSQIFADLQQLKELSLSFNPLRVIENGAFAGLEGLESLEVSFGLDRDDLPHEIFKPLTNLKWLSVDNNNFNAVPEFSLDSLSELKYLNIESNKIRAIPINLLKSSVHSKLKDVRLSNNDITAIRSDTFKALASLETILLSNNRIKSIEADGFNDLPALTKLILSDNLLSKIHNRAFSNLPSLTKLDLHNNFLSEFSFGYFANISTPLRLNLSRNQISSCNSDLKILNVDVIDLRYNNMARVPRCLENTALLKKLYLDFNIISRLDHNSFMHLTSLEHLSLQQNNIMSVSRKAFAGLQNLQLLDLSKNLITQLHASQFANMPRLRVIDLSTNNLNYLPKDVFENTVVEMLDLSYNSFSVVPSLSLSDVGLSLRDLRIRSNNIEHIDSTTFPDISYLQHLDLSSNRLTILPDNVFTSLGLLQVLDLSSNPLRANFKELFHYAQSLKHLNLANSGIASTPHLPLPNLVHLNLSHNHIEAINKNSVQELAKLKSFDLSHNQLFEVPSHLWIHLPRLKSLDLSFNPIKEILADSFYGLQNLQDLNLQGLKDLDRFESKGLLQIKILNSLMIQTWPKVDNFAEQFCNLLSNLQQLRILKIHIMESVLDEQLLCVKNRKIRHLEITGRNLKFIDRDAFVRFGRNPDLVLRITGTEVEELPAGLFSNMYKVSYLTIDLRNNMLSYLSPEIFYGNATTWKNVGTTLISGGLTISENPFRCGCHLAWLGHWLRRWTRESLQSHNAPVETAMRMNDMVKEATCADAASGARIPIVQLPPEDMSCHASALSDAPNLNKIPVMCHVESGLNCKLQLSNSPNPAHRYWSCKLFNKMFHDMEELSDELYEEIKEAMFERFRDPKSVIRCQAIIALHRLQDPTDPQDPIICRLCAMLDSDFNSKVRQLCLEKIAFNKHTMPFVLNRIRDVDANVRLTVFQKLCSIAKYLKVSQRRLILQCGFNDASEKIRNFVANELLQGWFSSYDSDYLKLMQSIRLDACEEDIKATTHLVELVLRALFKSAPVAIIIECIDVDEQKLIEYKNLNWETVLYYRIAVQFLRQSEGFEDALNTVIPELVFLCRYIKGYVEFTKEQEEFDELEYHFTLQQFFMITQSYDVCDTSSRQCLNALVHDMLQKEDLPTDVAEIVLNNLEKTIPDVKNRSIFVCEIISNIVYGEDATDYEEAETQEREKNHTIMQLQSDLISLAEQERHFVYVEKNYAEADRVKHEIEEKEEQLKKLRTVRDKPEQAEKKTDAPTMFKVLSVAEALLRSPTLTRFNPAIATLHSEVINPALIHEDDRVKAKALKCYALCCVIDRRSARYGIHLFSGLIFANDLEDVQILLVSLNATVDILTIYGLSLVEKRDEEEMSGSRCEEEMSSSRCEEERKVFVGGTSLTDLIQALADHLEHEIHRKTT</sequence>
<evidence type="ECO:0000256" key="2">
    <source>
        <dbReference type="ARBA" id="ARBA00022614"/>
    </source>
</evidence>
<dbReference type="InterPro" id="IPR032675">
    <property type="entry name" value="LRR_dom_sf"/>
</dbReference>
<organism evidence="8 9">
    <name type="scientific">Tenebrio molitor</name>
    <name type="common">Yellow mealworm beetle</name>
    <dbReference type="NCBI Taxonomy" id="7067"/>
    <lineage>
        <taxon>Eukaryota</taxon>
        <taxon>Metazoa</taxon>
        <taxon>Ecdysozoa</taxon>
        <taxon>Arthropoda</taxon>
        <taxon>Hexapoda</taxon>
        <taxon>Insecta</taxon>
        <taxon>Pterygota</taxon>
        <taxon>Neoptera</taxon>
        <taxon>Endopterygota</taxon>
        <taxon>Coleoptera</taxon>
        <taxon>Polyphaga</taxon>
        <taxon>Cucujiformia</taxon>
        <taxon>Tenebrionidae</taxon>
        <taxon>Tenebrio</taxon>
    </lineage>
</organism>
<dbReference type="EMBL" id="JABDTM020024633">
    <property type="protein sequence ID" value="KAH0814103.1"/>
    <property type="molecule type" value="Genomic_DNA"/>
</dbReference>
<keyword evidence="9" id="KW-1185">Reference proteome</keyword>